<dbReference type="EMBL" id="JSYN01000023">
    <property type="protein sequence ID" value="KIA92126.1"/>
    <property type="molecule type" value="Genomic_DNA"/>
</dbReference>
<comment type="caution">
    <text evidence="2">The sequence shown here is derived from an EMBL/GenBank/DDBJ whole genome shotgun (WGS) entry which is preliminary data.</text>
</comment>
<proteinExistence type="predicted"/>
<accession>A0A0C1D554</accession>
<protein>
    <submittedName>
        <fullName evidence="2">Uncharacterized protein</fullName>
    </submittedName>
</protein>
<sequence>MSDSPLPGSSFRAAPIAIGGNVVEKSVLIDFSIPPPVKNRPAPSDSYRIEMTILLLGLSMVFAEAPNGFFLAPKYFFMLRSIFAEAPNDLFLSLNVFIEV</sequence>
<keyword evidence="3" id="KW-1185">Reference proteome</keyword>
<feature type="transmembrane region" description="Helical" evidence="1">
    <location>
        <begin position="51"/>
        <end position="72"/>
    </location>
</feature>
<gene>
    <name evidence="2" type="ORF">OC25_18780</name>
</gene>
<name>A0A0C1D554_9SPHI</name>
<dbReference type="Proteomes" id="UP000031246">
    <property type="component" value="Unassembled WGS sequence"/>
</dbReference>
<reference evidence="2 3" key="1">
    <citation type="submission" date="2014-10" db="EMBL/GenBank/DDBJ databases">
        <title>Pedobacter Kyungheensis.</title>
        <authorList>
            <person name="Anderson B.M."/>
            <person name="Newman J.D."/>
        </authorList>
    </citation>
    <scope>NUCLEOTIDE SEQUENCE [LARGE SCALE GENOMIC DNA]</scope>
    <source>
        <strain evidence="2 3">KACC 16221</strain>
    </source>
</reference>
<evidence type="ECO:0000313" key="3">
    <source>
        <dbReference type="Proteomes" id="UP000031246"/>
    </source>
</evidence>
<evidence type="ECO:0000313" key="2">
    <source>
        <dbReference type="EMBL" id="KIA92126.1"/>
    </source>
</evidence>
<evidence type="ECO:0000256" key="1">
    <source>
        <dbReference type="SAM" id="Phobius"/>
    </source>
</evidence>
<keyword evidence="1" id="KW-0812">Transmembrane</keyword>
<organism evidence="2 3">
    <name type="scientific">Pedobacter kyungheensis</name>
    <dbReference type="NCBI Taxonomy" id="1069985"/>
    <lineage>
        <taxon>Bacteria</taxon>
        <taxon>Pseudomonadati</taxon>
        <taxon>Bacteroidota</taxon>
        <taxon>Sphingobacteriia</taxon>
        <taxon>Sphingobacteriales</taxon>
        <taxon>Sphingobacteriaceae</taxon>
        <taxon>Pedobacter</taxon>
    </lineage>
</organism>
<keyword evidence="1" id="KW-1133">Transmembrane helix</keyword>
<keyword evidence="1" id="KW-0472">Membrane</keyword>
<dbReference type="AlphaFoldDB" id="A0A0C1D554"/>